<organism evidence="3 4">
    <name type="scientific">Microbacterium oleivorans</name>
    <dbReference type="NCBI Taxonomy" id="273677"/>
    <lineage>
        <taxon>Bacteria</taxon>
        <taxon>Bacillati</taxon>
        <taxon>Actinomycetota</taxon>
        <taxon>Actinomycetes</taxon>
        <taxon>Micrococcales</taxon>
        <taxon>Microbacteriaceae</taxon>
        <taxon>Microbacterium</taxon>
    </lineage>
</organism>
<dbReference type="RefSeq" id="WP_064003383.1">
    <property type="nucleotide sequence ID" value="NZ_LSTV01000004.1"/>
</dbReference>
<name>A0A177K7Q4_9MICO</name>
<dbReference type="Proteomes" id="UP000076998">
    <property type="component" value="Unassembled WGS sequence"/>
</dbReference>
<proteinExistence type="predicted"/>
<accession>A0A177K7Q4</accession>
<comment type="caution">
    <text evidence="3">The sequence shown here is derived from an EMBL/GenBank/DDBJ whole genome shotgun (WGS) entry which is preliminary data.</text>
</comment>
<keyword evidence="1" id="KW-0728">SH3 domain</keyword>
<feature type="domain" description="SH3" evidence="2">
    <location>
        <begin position="15"/>
        <end position="72"/>
    </location>
</feature>
<dbReference type="InterPro" id="IPR001452">
    <property type="entry name" value="SH3_domain"/>
</dbReference>
<dbReference type="Pfam" id="PF07653">
    <property type="entry name" value="SH3_2"/>
    <property type="match status" value="1"/>
</dbReference>
<gene>
    <name evidence="3" type="ORF">AYL44_11260</name>
</gene>
<dbReference type="InterPro" id="IPR036028">
    <property type="entry name" value="SH3-like_dom_sf"/>
</dbReference>
<dbReference type="SUPFAM" id="SSF50044">
    <property type="entry name" value="SH3-domain"/>
    <property type="match status" value="1"/>
</dbReference>
<dbReference type="PROSITE" id="PS50002">
    <property type="entry name" value="SH3"/>
    <property type="match status" value="1"/>
</dbReference>
<protein>
    <recommendedName>
        <fullName evidence="2">SH3 domain-containing protein</fullName>
    </recommendedName>
</protein>
<evidence type="ECO:0000313" key="4">
    <source>
        <dbReference type="Proteomes" id="UP000076998"/>
    </source>
</evidence>
<dbReference type="AlphaFoldDB" id="A0A177K7Q4"/>
<evidence type="ECO:0000313" key="3">
    <source>
        <dbReference type="EMBL" id="OAH49430.1"/>
    </source>
</evidence>
<reference evidence="3 4" key="1">
    <citation type="submission" date="2016-02" db="EMBL/GenBank/DDBJ databases">
        <authorList>
            <person name="Wen L."/>
            <person name="He K."/>
            <person name="Yang H."/>
        </authorList>
    </citation>
    <scope>NUCLEOTIDE SEQUENCE [LARGE SCALE GENOMIC DNA]</scope>
    <source>
        <strain evidence="3 4">CD11_3</strain>
    </source>
</reference>
<dbReference type="Gene3D" id="2.30.30.40">
    <property type="entry name" value="SH3 Domains"/>
    <property type="match status" value="1"/>
</dbReference>
<dbReference type="EMBL" id="LSTV01000004">
    <property type="protein sequence ID" value="OAH49430.1"/>
    <property type="molecule type" value="Genomic_DNA"/>
</dbReference>
<sequence>MFVTAAGGSGWVPARHIEAGVVVAEYDTTELRATAGDVVEVVVDDVESGWAWCRDVRGQEGWIPHRALGSVG</sequence>
<evidence type="ECO:0000259" key="2">
    <source>
        <dbReference type="PROSITE" id="PS50002"/>
    </source>
</evidence>
<evidence type="ECO:0000256" key="1">
    <source>
        <dbReference type="ARBA" id="ARBA00022443"/>
    </source>
</evidence>